<name>A0ACC1RSV7_9HYPO</name>
<comment type="caution">
    <text evidence="1">The sequence shown here is derived from an EMBL/GenBank/DDBJ whole genome shotgun (WGS) entry which is preliminary data.</text>
</comment>
<evidence type="ECO:0000313" key="2">
    <source>
        <dbReference type="Proteomes" id="UP001148629"/>
    </source>
</evidence>
<organism evidence="1 2">
    <name type="scientific">Fusarium decemcellulare</name>
    <dbReference type="NCBI Taxonomy" id="57161"/>
    <lineage>
        <taxon>Eukaryota</taxon>
        <taxon>Fungi</taxon>
        <taxon>Dikarya</taxon>
        <taxon>Ascomycota</taxon>
        <taxon>Pezizomycotina</taxon>
        <taxon>Sordariomycetes</taxon>
        <taxon>Hypocreomycetidae</taxon>
        <taxon>Hypocreales</taxon>
        <taxon>Nectriaceae</taxon>
        <taxon>Fusarium</taxon>
        <taxon>Fusarium decemcellulare species complex</taxon>
    </lineage>
</organism>
<dbReference type="EMBL" id="JANRMS010002266">
    <property type="protein sequence ID" value="KAJ3523382.1"/>
    <property type="molecule type" value="Genomic_DNA"/>
</dbReference>
<accession>A0ACC1RSV7</accession>
<gene>
    <name evidence="1" type="ORF">NM208_g12474</name>
</gene>
<proteinExistence type="predicted"/>
<keyword evidence="2" id="KW-1185">Reference proteome</keyword>
<reference evidence="1" key="1">
    <citation type="submission" date="2022-08" db="EMBL/GenBank/DDBJ databases">
        <title>Genome Sequence of Fusarium decemcellulare.</title>
        <authorList>
            <person name="Buettner E."/>
        </authorList>
    </citation>
    <scope>NUCLEOTIDE SEQUENCE</scope>
    <source>
        <strain evidence="1">Babe19</strain>
    </source>
</reference>
<evidence type="ECO:0000313" key="1">
    <source>
        <dbReference type="EMBL" id="KAJ3523382.1"/>
    </source>
</evidence>
<dbReference type="Proteomes" id="UP001148629">
    <property type="component" value="Unassembled WGS sequence"/>
</dbReference>
<protein>
    <submittedName>
        <fullName evidence="1">Uncharacterized protein</fullName>
    </submittedName>
</protein>
<sequence length="134" mass="14376">MASAMSSRSRSSAQRQQPRMAVTTLLLLFTTAMLLFASPVAAHSFPYVPTQLLMPDPTCVDRTVPCAAPDLAYIFRQTASGSVEFRALNFSSSVDADDIDLDRPAGRTALPFLDNKSKSTAYAAARTSNGSVLL</sequence>